<sequence>MKRILITTIGIICCILNAVSAEKLVSHFQDTSEQCALQKNMVVDYGAKPDSPEDQSAIWQNAIEDLSASGGGRLIVPKGNYHIVEIRMCSNVHLVIEAGTVLTLSSLKRKNRNTAMFYFSGPTDDSFIENCSIRGDGGQYYVDFSFFDSGNASPVRFALLRRVRNFLIADAFIKDNFTKFCGISLTPMKSKNGNRLNTSEDSPSRPTCGEIRNCHIDNAHSGYGLCQLHGARDIFFHDISAKGGVTLRLETGAGGLYEGVYDIRAVNVRNCNGRAAVLMQPHCSSNGKVAVDSVYSNSSSFAVLIHAGFLDRHHKNNPDARPGVYASDSYINHVHAVYGDKAQVDCKEVYLAEERNYGKYKPSEFAPHESMTGPSLAAVYDTTDGSYRVTVNDVTSEGFSPTRSSILYLNEVRDKEDLRWKIYKSLPCVKATSCKQSNE</sequence>
<evidence type="ECO:0000313" key="2">
    <source>
        <dbReference type="EMBL" id="MQO93180.1"/>
    </source>
</evidence>
<evidence type="ECO:0008006" key="4">
    <source>
        <dbReference type="Google" id="ProtNLM"/>
    </source>
</evidence>
<evidence type="ECO:0000256" key="1">
    <source>
        <dbReference type="SAM" id="SignalP"/>
    </source>
</evidence>
<comment type="caution">
    <text evidence="2">The sequence shown here is derived from an EMBL/GenBank/DDBJ whole genome shotgun (WGS) entry which is preliminary data.</text>
</comment>
<keyword evidence="1" id="KW-0732">Signal</keyword>
<dbReference type="AlphaFoldDB" id="A0AA91A8V4"/>
<dbReference type="RefSeq" id="WP_153139103.1">
    <property type="nucleotide sequence ID" value="NZ_VZAP01000133.1"/>
</dbReference>
<feature type="chain" id="PRO_5041670646" description="Iota-carrageenase" evidence="1">
    <location>
        <begin position="21"/>
        <end position="439"/>
    </location>
</feature>
<protein>
    <recommendedName>
        <fullName evidence="4">Iota-carrageenase</fullName>
    </recommendedName>
</protein>
<dbReference type="Proteomes" id="UP000421283">
    <property type="component" value="Unassembled WGS sequence"/>
</dbReference>
<proteinExistence type="predicted"/>
<accession>A0AA91A8V4</accession>
<gene>
    <name evidence="2" type="ORF">F7D31_11025</name>
</gene>
<dbReference type="EMBL" id="VZAP01000133">
    <property type="protein sequence ID" value="MQO93180.1"/>
    <property type="molecule type" value="Genomic_DNA"/>
</dbReference>
<dbReference type="InterPro" id="IPR012334">
    <property type="entry name" value="Pectin_lyas_fold"/>
</dbReference>
<evidence type="ECO:0000313" key="3">
    <source>
        <dbReference type="Proteomes" id="UP000421283"/>
    </source>
</evidence>
<organism evidence="2 3">
    <name type="scientific">Segatella copri</name>
    <dbReference type="NCBI Taxonomy" id="165179"/>
    <lineage>
        <taxon>Bacteria</taxon>
        <taxon>Pseudomonadati</taxon>
        <taxon>Bacteroidota</taxon>
        <taxon>Bacteroidia</taxon>
        <taxon>Bacteroidales</taxon>
        <taxon>Prevotellaceae</taxon>
        <taxon>Segatella</taxon>
    </lineage>
</organism>
<dbReference type="SUPFAM" id="SSF51126">
    <property type="entry name" value="Pectin lyase-like"/>
    <property type="match status" value="1"/>
</dbReference>
<dbReference type="Gene3D" id="2.160.20.10">
    <property type="entry name" value="Single-stranded right-handed beta-helix, Pectin lyase-like"/>
    <property type="match status" value="1"/>
</dbReference>
<reference evidence="3" key="1">
    <citation type="submission" date="2019-09" db="EMBL/GenBank/DDBJ databases">
        <title>Distinct polysaccharide growth profiles of human intestinal Prevotella copri isolates.</title>
        <authorList>
            <person name="Fehlner-Peach H."/>
            <person name="Magnabosco C."/>
            <person name="Raghavan V."/>
            <person name="Scher J.U."/>
            <person name="Tett A."/>
            <person name="Cox L.M."/>
            <person name="Gottsegen C."/>
            <person name="Watters A."/>
            <person name="Wiltshire- Gordon J.D."/>
            <person name="Segata N."/>
            <person name="Bonneau R."/>
            <person name="Littman D.R."/>
        </authorList>
    </citation>
    <scope>NUCLEOTIDE SEQUENCE [LARGE SCALE GENOMIC DNA]</scope>
    <source>
        <strain evidence="3">iAU3127</strain>
    </source>
</reference>
<name>A0AA91A8V4_9BACT</name>
<dbReference type="InterPro" id="IPR011050">
    <property type="entry name" value="Pectin_lyase_fold/virulence"/>
</dbReference>
<feature type="signal peptide" evidence="1">
    <location>
        <begin position="1"/>
        <end position="20"/>
    </location>
</feature>